<dbReference type="PANTHER" id="PTHR47642:SF5">
    <property type="entry name" value="ATP-DEPENDENT DNA HELICASE"/>
    <property type="match status" value="1"/>
</dbReference>
<evidence type="ECO:0000256" key="2">
    <source>
        <dbReference type="ARBA" id="ARBA00004604"/>
    </source>
</evidence>
<evidence type="ECO:0000259" key="17">
    <source>
        <dbReference type="SMART" id="SM00382"/>
    </source>
</evidence>
<name>A0A061AQB5_CYBFA</name>
<evidence type="ECO:0000256" key="14">
    <source>
        <dbReference type="ARBA" id="ARBA00048954"/>
    </source>
</evidence>
<dbReference type="PANTHER" id="PTHR47642">
    <property type="entry name" value="ATP-DEPENDENT DNA HELICASE"/>
    <property type="match status" value="1"/>
</dbReference>
<dbReference type="VEuPathDB" id="FungiDB:BON22_0338"/>
<dbReference type="GO" id="GO:0006310">
    <property type="term" value="P:DNA recombination"/>
    <property type="evidence" value="ECO:0007669"/>
    <property type="project" value="UniProtKB-UniRule"/>
</dbReference>
<evidence type="ECO:0000256" key="3">
    <source>
        <dbReference type="ARBA" id="ARBA00022741"/>
    </source>
</evidence>
<comment type="function">
    <text evidence="15">DNA-dependent ATPase and 5'-3' DNA helicase required for the maintenance of both mitochondrial and nuclear genome stability.</text>
</comment>
<evidence type="ECO:0000313" key="18">
    <source>
        <dbReference type="EMBL" id="CDR37527.1"/>
    </source>
</evidence>
<dbReference type="CDD" id="cd18037">
    <property type="entry name" value="DEXSc_Pif1_like"/>
    <property type="match status" value="1"/>
</dbReference>
<evidence type="ECO:0000256" key="5">
    <source>
        <dbReference type="ARBA" id="ARBA00022801"/>
    </source>
</evidence>
<dbReference type="HAMAP" id="MF_03176">
    <property type="entry name" value="PIF1"/>
    <property type="match status" value="1"/>
</dbReference>
<comment type="subcellular location">
    <subcellularLocation>
        <location evidence="2">Nucleus</location>
        <location evidence="2">Nucleolus</location>
    </subcellularLocation>
    <subcellularLocation>
        <location evidence="15">Nucleus</location>
    </subcellularLocation>
    <subcellularLocation>
        <location evidence="15">Mitochondrion</location>
    </subcellularLocation>
</comment>
<keyword evidence="6 15" id="KW-0347">Helicase</keyword>
<evidence type="ECO:0000256" key="1">
    <source>
        <dbReference type="ARBA" id="ARBA00001946"/>
    </source>
</evidence>
<feature type="compositionally biased region" description="Low complexity" evidence="16">
    <location>
        <begin position="113"/>
        <end position="125"/>
    </location>
</feature>
<dbReference type="OrthoDB" id="432234at2759"/>
<dbReference type="Gene3D" id="3.40.50.300">
    <property type="entry name" value="P-loop containing nucleotide triphosphate hydrolases"/>
    <property type="match status" value="1"/>
</dbReference>
<gene>
    <name evidence="15" type="primary">PIF1</name>
    <name evidence="18" type="ORF">CYFA0S_01e11496g</name>
</gene>
<feature type="domain" description="AAA+ ATPase" evidence="17">
    <location>
        <begin position="299"/>
        <end position="595"/>
    </location>
</feature>
<feature type="compositionally biased region" description="Polar residues" evidence="16">
    <location>
        <begin position="59"/>
        <end position="83"/>
    </location>
</feature>
<dbReference type="InterPro" id="IPR027417">
    <property type="entry name" value="P-loop_NTPase"/>
</dbReference>
<dbReference type="InterPro" id="IPR049163">
    <property type="entry name" value="Pif1-like_2B_dom"/>
</dbReference>
<dbReference type="PhylomeDB" id="A0A061AQB5"/>
<dbReference type="InterPro" id="IPR051055">
    <property type="entry name" value="PIF1_helicase"/>
</dbReference>
<evidence type="ECO:0000256" key="9">
    <source>
        <dbReference type="ARBA" id="ARBA00023128"/>
    </source>
</evidence>
<accession>A0A061AQB5</accession>
<proteinExistence type="inferred from homology"/>
<evidence type="ECO:0000256" key="8">
    <source>
        <dbReference type="ARBA" id="ARBA00023125"/>
    </source>
</evidence>
<dbReference type="InterPro" id="IPR010285">
    <property type="entry name" value="DNA_helicase_pif1-like_DEAD"/>
</dbReference>
<dbReference type="InterPro" id="IPR048293">
    <property type="entry name" value="PIF1_RRM3_pfh1"/>
</dbReference>
<evidence type="ECO:0000256" key="12">
    <source>
        <dbReference type="ARBA" id="ARBA00023235"/>
    </source>
</evidence>
<feature type="compositionally biased region" description="Acidic residues" evidence="16">
    <location>
        <begin position="44"/>
        <end position="55"/>
    </location>
</feature>
<evidence type="ECO:0000256" key="13">
    <source>
        <dbReference type="ARBA" id="ARBA00023242"/>
    </source>
</evidence>
<evidence type="ECO:0000256" key="15">
    <source>
        <dbReference type="HAMAP-Rule" id="MF_03176"/>
    </source>
</evidence>
<protein>
    <recommendedName>
        <fullName evidence="15">ATP-dependent DNA helicase PIF1</fullName>
        <ecNumber evidence="15">5.6.2.3</ecNumber>
    </recommendedName>
    <alternativeName>
        <fullName evidence="15">DNA 5'-3' helicase PIF1</fullName>
    </alternativeName>
    <alternativeName>
        <fullName evidence="15">DNA repair and recombination helicase PIF1</fullName>
    </alternativeName>
</protein>
<dbReference type="FunFam" id="3.40.50.300:FF:001226">
    <property type="entry name" value="ATP-dependent DNA helicase PIF1"/>
    <property type="match status" value="1"/>
</dbReference>
<dbReference type="GO" id="GO:0005524">
    <property type="term" value="F:ATP binding"/>
    <property type="evidence" value="ECO:0007669"/>
    <property type="project" value="UniProtKB-UniRule"/>
</dbReference>
<dbReference type="GO" id="GO:0016887">
    <property type="term" value="F:ATP hydrolysis activity"/>
    <property type="evidence" value="ECO:0007669"/>
    <property type="project" value="RHEA"/>
</dbReference>
<organism evidence="18">
    <name type="scientific">Cyberlindnera fabianii</name>
    <name type="common">Yeast</name>
    <name type="synonym">Hansenula fabianii</name>
    <dbReference type="NCBI Taxonomy" id="36022"/>
    <lineage>
        <taxon>Eukaryota</taxon>
        <taxon>Fungi</taxon>
        <taxon>Dikarya</taxon>
        <taxon>Ascomycota</taxon>
        <taxon>Saccharomycotina</taxon>
        <taxon>Saccharomycetes</taxon>
        <taxon>Phaffomycetales</taxon>
        <taxon>Phaffomycetaceae</taxon>
        <taxon>Cyberlindnera</taxon>
    </lineage>
</organism>
<feature type="region of interest" description="Disordered" evidence="16">
    <location>
        <begin position="1"/>
        <end position="176"/>
    </location>
</feature>
<keyword evidence="7 15" id="KW-0067">ATP-binding</keyword>
<feature type="region of interest" description="Disordered" evidence="16">
    <location>
        <begin position="213"/>
        <end position="232"/>
    </location>
</feature>
<sequence length="925" mass="103660">MVNQFKESQSSSQPKGTRISQLCRSSPQKPENQKPAPKKLAADLDLDEIFADDLAEAQPSLQAEHSFESQTIQISGPETSSPTYHRLETLYPTIPQTRQRDDSPLKPSPSSGPHPSHTSTTPHGSFFGPNTKPPVKRSKVALENVDLSRRPSEDENNTPLNASASSFKQTSTQVPATALKSPRKPLYPVLEKYDERYPGISRSIFEECRAKRTQQKPDAILPIPPPQGRTKKGAISGVDHLMKRPKSKNPELMLMTQRPTTGALTNARAMSTSASPKPKVVEPVILSEEQADVLERVVNGESLFYTGSAGTGKSVLLRSIIKRLKTMYRPGEVAVTASTGIAACNIGGVTLHSFSGIGLGKEDVEKLTKKVRRNRKSNQRWKNVKVLIIDEISMISGELLDKLDHIACALRKDDRPFGGIQVVCCGDFFQLPPVSTEAETAGFCFDSAAWKRSMKSSITLQTVFRQKGDLEFIEMLNDMRLGIVTSKSLMKFRELERELDKKGKVEPAELFATRAEVERANAYRLNSLNTQLYEYNALDGGFLTDEDQRFRLLQNFMAPPLLQLKKGAQVMMIKNIDGTLVNGSLGKVIDFIDRDTYLAYEMIESGEFDDDKLESYIDQKLASTVDKDSGKSLPENPKPKMELKLESTVFDFLGEVRSDDAEQEQSNQRKRDLMNKLHNSSRGQKLPLVRFLTPSQETRTVLVTPETWTVEDEKQKPLVSRTQLPLMLAWALSIHKSQGQTLPLVRVNLKRVFEKGQAYVAISRAVSREGLQILNFDENKVFAHHKVIDFYNKLETVGSKAKQKEKEVVYEGSVHPEPHTVSRTRYQPPRVTTRARNIDIAGSAFYNTDPDPVAHMKQLHDHHMAPPDDFDLVDTEWEIRRDIDDESAAFNDTKRRSRPLPNISADWSGDDMMAATSEVAARIAM</sequence>
<evidence type="ECO:0000256" key="11">
    <source>
        <dbReference type="ARBA" id="ARBA00023204"/>
    </source>
</evidence>
<dbReference type="SUPFAM" id="SSF52540">
    <property type="entry name" value="P-loop containing nucleoside triphosphate hydrolases"/>
    <property type="match status" value="2"/>
</dbReference>
<dbReference type="Pfam" id="PF21530">
    <property type="entry name" value="Pif1_2B_dom"/>
    <property type="match status" value="1"/>
</dbReference>
<reference evidence="18" key="1">
    <citation type="journal article" date="2014" name="Genome Announc.">
        <title>Genome sequence of the yeast Cyberlindnera fabianii (Hansenula fabianii).</title>
        <authorList>
            <person name="Freel K.C."/>
            <person name="Sarilar V."/>
            <person name="Neuveglise C."/>
            <person name="Devillers H."/>
            <person name="Friedrich A."/>
            <person name="Schacherer J."/>
        </authorList>
    </citation>
    <scope>NUCLEOTIDE SEQUENCE</scope>
    <source>
        <strain evidence="18">YJS4271</strain>
    </source>
</reference>
<dbReference type="GO" id="GO:0000723">
    <property type="term" value="P:telomere maintenance"/>
    <property type="evidence" value="ECO:0007669"/>
    <property type="project" value="InterPro"/>
</dbReference>
<keyword evidence="3 15" id="KW-0547">Nucleotide-binding</keyword>
<keyword evidence="11 15" id="KW-0234">DNA repair</keyword>
<feature type="compositionally biased region" description="Polar residues" evidence="16">
    <location>
        <begin position="157"/>
        <end position="175"/>
    </location>
</feature>
<evidence type="ECO:0000256" key="10">
    <source>
        <dbReference type="ARBA" id="ARBA00023172"/>
    </source>
</evidence>
<evidence type="ECO:0000256" key="6">
    <source>
        <dbReference type="ARBA" id="ARBA00022806"/>
    </source>
</evidence>
<dbReference type="EC" id="5.6.2.3" evidence="15"/>
<dbReference type="GO" id="GO:0005730">
    <property type="term" value="C:nucleolus"/>
    <property type="evidence" value="ECO:0007669"/>
    <property type="project" value="UniProtKB-SubCell"/>
</dbReference>
<evidence type="ECO:0000256" key="16">
    <source>
        <dbReference type="SAM" id="MobiDB-lite"/>
    </source>
</evidence>
<dbReference type="EMBL" id="LK052886">
    <property type="protein sequence ID" value="CDR37527.1"/>
    <property type="molecule type" value="Genomic_DNA"/>
</dbReference>
<keyword evidence="13 15" id="KW-0539">Nucleus</keyword>
<keyword evidence="5 15" id="KW-0378">Hydrolase</keyword>
<evidence type="ECO:0000256" key="4">
    <source>
        <dbReference type="ARBA" id="ARBA00022763"/>
    </source>
</evidence>
<dbReference type="GO" id="GO:0006281">
    <property type="term" value="P:DNA repair"/>
    <property type="evidence" value="ECO:0007669"/>
    <property type="project" value="UniProtKB-UniRule"/>
</dbReference>
<dbReference type="GO" id="GO:0005739">
    <property type="term" value="C:mitochondrion"/>
    <property type="evidence" value="ECO:0007669"/>
    <property type="project" value="UniProtKB-SubCell"/>
</dbReference>
<dbReference type="AlphaFoldDB" id="A0A061AQB5"/>
<keyword evidence="9 15" id="KW-0496">Mitochondrion</keyword>
<comment type="cofactor">
    <cofactor evidence="1 15">
        <name>Mg(2+)</name>
        <dbReference type="ChEBI" id="CHEBI:18420"/>
    </cofactor>
</comment>
<dbReference type="SMART" id="SM00382">
    <property type="entry name" value="AAA"/>
    <property type="match status" value="1"/>
</dbReference>
<keyword evidence="10 15" id="KW-0233">DNA recombination</keyword>
<keyword evidence="4 15" id="KW-0227">DNA damage</keyword>
<dbReference type="Pfam" id="PF05970">
    <property type="entry name" value="PIF1"/>
    <property type="match status" value="1"/>
</dbReference>
<keyword evidence="12 15" id="KW-0413">Isomerase</keyword>
<dbReference type="CDD" id="cd18809">
    <property type="entry name" value="SF1_C_RecD"/>
    <property type="match status" value="1"/>
</dbReference>
<dbReference type="GO" id="GO:0043139">
    <property type="term" value="F:5'-3' DNA helicase activity"/>
    <property type="evidence" value="ECO:0007669"/>
    <property type="project" value="UniProtKB-UniRule"/>
</dbReference>
<dbReference type="InterPro" id="IPR003593">
    <property type="entry name" value="AAA+_ATPase"/>
</dbReference>
<keyword evidence="8 15" id="KW-0238">DNA-binding</keyword>
<comment type="subunit">
    <text evidence="15">Monomer.</text>
</comment>
<feature type="DNA-binding region" evidence="15">
    <location>
        <begin position="757"/>
        <end position="776"/>
    </location>
</feature>
<feature type="binding site" evidence="15">
    <location>
        <begin position="307"/>
        <end position="314"/>
    </location>
    <ligand>
        <name>ATP</name>
        <dbReference type="ChEBI" id="CHEBI:30616"/>
    </ligand>
</feature>
<feature type="compositionally biased region" description="Polar residues" evidence="16">
    <location>
        <begin position="1"/>
        <end position="30"/>
    </location>
</feature>
<dbReference type="GO" id="GO:0003697">
    <property type="term" value="F:single-stranded DNA binding"/>
    <property type="evidence" value="ECO:0007669"/>
    <property type="project" value="UniProtKB-ARBA"/>
</dbReference>
<evidence type="ECO:0000256" key="7">
    <source>
        <dbReference type="ARBA" id="ARBA00022840"/>
    </source>
</evidence>
<comment type="catalytic activity">
    <reaction evidence="14 15">
        <text>ATP + H2O = ADP + phosphate + H(+)</text>
        <dbReference type="Rhea" id="RHEA:13065"/>
        <dbReference type="ChEBI" id="CHEBI:15377"/>
        <dbReference type="ChEBI" id="CHEBI:15378"/>
        <dbReference type="ChEBI" id="CHEBI:30616"/>
        <dbReference type="ChEBI" id="CHEBI:43474"/>
        <dbReference type="ChEBI" id="CHEBI:456216"/>
        <dbReference type="EC" id="5.6.2.3"/>
    </reaction>
</comment>
<comment type="similarity">
    <text evidence="15">Belongs to the helicase family. PIF1 subfamily.</text>
</comment>